<dbReference type="STRING" id="1003195.SCATT_05540"/>
<accession>G8WRA8</accession>
<organism evidence="2 3">
    <name type="scientific">Streptantibioticus cattleyicolor (strain ATCC 35852 / DSM 46488 / JCM 4925 / NBRC 14057 / NRRL 8057)</name>
    <name type="common">Streptomyces cattleya</name>
    <dbReference type="NCBI Taxonomy" id="1003195"/>
    <lineage>
        <taxon>Bacteria</taxon>
        <taxon>Bacillati</taxon>
        <taxon>Actinomycetota</taxon>
        <taxon>Actinomycetes</taxon>
        <taxon>Kitasatosporales</taxon>
        <taxon>Streptomycetaceae</taxon>
        <taxon>Streptantibioticus</taxon>
    </lineage>
</organism>
<evidence type="ECO:0000313" key="2">
    <source>
        <dbReference type="EMBL" id="AEW92925.1"/>
    </source>
</evidence>
<dbReference type="InterPro" id="IPR005337">
    <property type="entry name" value="RapZ-like"/>
</dbReference>
<evidence type="ECO:0000259" key="1">
    <source>
        <dbReference type="Pfam" id="PF22740"/>
    </source>
</evidence>
<dbReference type="PANTHER" id="PTHR30448">
    <property type="entry name" value="RNASE ADAPTER PROTEIN RAPZ"/>
    <property type="match status" value="1"/>
</dbReference>
<keyword evidence="3" id="KW-1185">Reference proteome</keyword>
<dbReference type="Pfam" id="PF22740">
    <property type="entry name" value="PapZ_C"/>
    <property type="match status" value="1"/>
</dbReference>
<protein>
    <recommendedName>
        <fullName evidence="1">RapZ C-terminal domain-containing protein</fullName>
    </recommendedName>
</protein>
<evidence type="ECO:0000313" key="3">
    <source>
        <dbReference type="Proteomes" id="UP000007842"/>
    </source>
</evidence>
<dbReference type="HOGENOM" id="CLU_059558_3_1_11"/>
<name>G8WRA8_STREN</name>
<proteinExistence type="predicted"/>
<reference evidence="3" key="1">
    <citation type="submission" date="2011-12" db="EMBL/GenBank/DDBJ databases">
        <title>Complete genome sequence of Streptomyces cattleya strain DSM 46488.</title>
        <authorList>
            <person name="Ou H.-Y."/>
            <person name="Li P."/>
            <person name="Zhao C."/>
            <person name="O'Hagan D."/>
            <person name="Deng Z."/>
        </authorList>
    </citation>
    <scope>NUCLEOTIDE SEQUENCE [LARGE SCALE GENOMIC DNA]</scope>
    <source>
        <strain evidence="3">ATCC 35852 / DSM 46488 / JCM 4925 / NBRC 14057 / NRRL 8057</strain>
    </source>
</reference>
<dbReference type="InterPro" id="IPR053931">
    <property type="entry name" value="RapZ_C"/>
</dbReference>
<sequence length="141" mass="15386">MLKPMTPHHTASAKVVVRSIGTRHPDAIGLLRSGLYFDLGHLRNPHADRIMRYKTGLSEDVRAHVLSTPGATHLAVQIAEAAKAQLYSFANRNQDPVTVTLACSGGRHRSVVMAEQVAEYLDIDDVPAAVEHLHIHASVIE</sequence>
<feature type="domain" description="RapZ C-terminal" evidence="1">
    <location>
        <begin position="14"/>
        <end position="135"/>
    </location>
</feature>
<dbReference type="KEGG" id="scy:SCATT_05540"/>
<dbReference type="AlphaFoldDB" id="G8WRA8"/>
<gene>
    <name evidence="2" type="ordered locus">SCATT_05540</name>
</gene>
<dbReference type="GO" id="GO:0005524">
    <property type="term" value="F:ATP binding"/>
    <property type="evidence" value="ECO:0007669"/>
    <property type="project" value="InterPro"/>
</dbReference>
<dbReference type="PANTHER" id="PTHR30448:SF0">
    <property type="entry name" value="RNASE ADAPTER PROTEIN RAPZ"/>
    <property type="match status" value="1"/>
</dbReference>
<dbReference type="Proteomes" id="UP000007842">
    <property type="component" value="Chromosome"/>
</dbReference>
<dbReference type="eggNOG" id="COG1660">
    <property type="taxonomic scope" value="Bacteria"/>
</dbReference>
<dbReference type="EMBL" id="CP003219">
    <property type="protein sequence ID" value="AEW92925.1"/>
    <property type="molecule type" value="Genomic_DNA"/>
</dbReference>
<dbReference type="PATRIC" id="fig|1003195.29.peg.550"/>